<evidence type="ECO:0000313" key="1">
    <source>
        <dbReference type="EMBL" id="QJA85339.1"/>
    </source>
</evidence>
<dbReference type="EMBL" id="MT142568">
    <property type="protein sequence ID" value="QJA85339.1"/>
    <property type="molecule type" value="Genomic_DNA"/>
</dbReference>
<sequence length="219" mass="24671">MLAGTKHHNALEEMAKELGLLSEIALNIDKDIFDLLEQDEDGGLVLSDYKNWGSYRVAKALGIVEVGKQPDPSGATYQRSGAWGKAGSPKMVSVFRQMAQEADNWEAEYQINHYRIMLEEQGVQIKRMQVQVTVRDGGLSVAHSRGVTRNTYRIPIPKLGNRQVKNYFAAKEKDLLTALEQGSWSEPCNERENWDGARCRGYCEVWRYCPKGVLAHPEG</sequence>
<protein>
    <recommendedName>
        <fullName evidence="2">PD-(D/E)XK nuclease superfamily protein</fullName>
    </recommendedName>
</protein>
<accession>A0A6M3KTH8</accession>
<organism evidence="1">
    <name type="scientific">viral metagenome</name>
    <dbReference type="NCBI Taxonomy" id="1070528"/>
    <lineage>
        <taxon>unclassified sequences</taxon>
        <taxon>metagenomes</taxon>
        <taxon>organismal metagenomes</taxon>
    </lineage>
</organism>
<dbReference type="AlphaFoldDB" id="A0A6M3KTH8"/>
<evidence type="ECO:0008006" key="2">
    <source>
        <dbReference type="Google" id="ProtNLM"/>
    </source>
</evidence>
<gene>
    <name evidence="1" type="ORF">MM415B02231_0010</name>
</gene>
<name>A0A6M3KTH8_9ZZZZ</name>
<reference evidence="1" key="1">
    <citation type="submission" date="2020-03" db="EMBL/GenBank/DDBJ databases">
        <title>The deep terrestrial virosphere.</title>
        <authorList>
            <person name="Holmfeldt K."/>
            <person name="Nilsson E."/>
            <person name="Simone D."/>
            <person name="Lopez-Fernandez M."/>
            <person name="Wu X."/>
            <person name="de Brujin I."/>
            <person name="Lundin D."/>
            <person name="Andersson A."/>
            <person name="Bertilsson S."/>
            <person name="Dopson M."/>
        </authorList>
    </citation>
    <scope>NUCLEOTIDE SEQUENCE</scope>
    <source>
        <strain evidence="1">MM415B02231</strain>
    </source>
</reference>
<proteinExistence type="predicted"/>